<feature type="compositionally biased region" description="Basic and acidic residues" evidence="16">
    <location>
        <begin position="2256"/>
        <end position="2307"/>
    </location>
</feature>
<feature type="domain" description="Ig-like" evidence="20">
    <location>
        <begin position="1246"/>
        <end position="1337"/>
    </location>
</feature>
<name>A0A7F5R3P9_AGRPL</name>
<feature type="compositionally biased region" description="Basic and acidic residues" evidence="16">
    <location>
        <begin position="2207"/>
        <end position="2248"/>
    </location>
</feature>
<dbReference type="Proteomes" id="UP000192223">
    <property type="component" value="Unplaced"/>
</dbReference>
<dbReference type="Gene3D" id="3.30.200.20">
    <property type="entry name" value="Phosphorylase Kinase, domain 1"/>
    <property type="match status" value="1"/>
</dbReference>
<dbReference type="PROSITE" id="PS50010">
    <property type="entry name" value="DH_2"/>
    <property type="match status" value="1"/>
</dbReference>
<comment type="subcellular location">
    <subcellularLocation>
        <location evidence="2">Cytoplasm</location>
        <location evidence="2">Myofibril</location>
        <location evidence="2">Sarcomere</location>
        <location evidence="2">I band</location>
    </subcellularLocation>
    <subcellularLocation>
        <location evidence="14">Cytoplasm</location>
        <location evidence="14">Myofibril</location>
        <location evidence="14">Sarcomere</location>
        <location evidence="14">M line</location>
    </subcellularLocation>
    <subcellularLocation>
        <location evidence="1">Nucleus</location>
    </subcellularLocation>
</comment>
<feature type="compositionally biased region" description="Polar residues" evidence="16">
    <location>
        <begin position="620"/>
        <end position="630"/>
    </location>
</feature>
<feature type="compositionally biased region" description="Basic and acidic residues" evidence="16">
    <location>
        <begin position="1079"/>
        <end position="1088"/>
    </location>
</feature>
<dbReference type="GO" id="GO:0040017">
    <property type="term" value="P:positive regulation of locomotion"/>
    <property type="evidence" value="ECO:0007669"/>
    <property type="project" value="UniProtKB-ARBA"/>
</dbReference>
<feature type="compositionally biased region" description="Acidic residues" evidence="16">
    <location>
        <begin position="2038"/>
        <end position="2053"/>
    </location>
</feature>
<feature type="domain" description="Protein kinase" evidence="19">
    <location>
        <begin position="3306"/>
        <end position="3560"/>
    </location>
</feature>
<dbReference type="GO" id="GO:0007525">
    <property type="term" value="P:somatic muscle development"/>
    <property type="evidence" value="ECO:0007669"/>
    <property type="project" value="UniProtKB-ARBA"/>
</dbReference>
<feature type="domain" description="Ig-like" evidence="20">
    <location>
        <begin position="2836"/>
        <end position="2925"/>
    </location>
</feature>
<dbReference type="SMART" id="SM00060">
    <property type="entry name" value="FN3"/>
    <property type="match status" value="2"/>
</dbReference>
<dbReference type="FunFam" id="2.60.40.10:FF:000519">
    <property type="entry name" value="Muscle M-line assembly protein unc-89"/>
    <property type="match status" value="1"/>
</dbReference>
<evidence type="ECO:0000256" key="8">
    <source>
        <dbReference type="ARBA" id="ARBA00022840"/>
    </source>
</evidence>
<dbReference type="InterPro" id="IPR036116">
    <property type="entry name" value="FN3_sf"/>
</dbReference>
<organism evidence="22 23">
    <name type="scientific">Agrilus planipennis</name>
    <name type="common">Emerald ash borer</name>
    <name type="synonym">Agrilus marcopoli</name>
    <dbReference type="NCBI Taxonomy" id="224129"/>
    <lineage>
        <taxon>Eukaryota</taxon>
        <taxon>Metazoa</taxon>
        <taxon>Ecdysozoa</taxon>
        <taxon>Arthropoda</taxon>
        <taxon>Hexapoda</taxon>
        <taxon>Insecta</taxon>
        <taxon>Pterygota</taxon>
        <taxon>Neoptera</taxon>
        <taxon>Endopterygota</taxon>
        <taxon>Coleoptera</taxon>
        <taxon>Polyphaga</taxon>
        <taxon>Elateriformia</taxon>
        <taxon>Buprestoidea</taxon>
        <taxon>Buprestidae</taxon>
        <taxon>Agrilinae</taxon>
        <taxon>Agrilus</taxon>
    </lineage>
</organism>
<feature type="compositionally biased region" description="Basic and acidic residues" evidence="16">
    <location>
        <begin position="721"/>
        <end position="730"/>
    </location>
</feature>
<feature type="compositionally biased region" description="Basic and acidic residues" evidence="16">
    <location>
        <begin position="2022"/>
        <end position="2037"/>
    </location>
</feature>
<dbReference type="GO" id="GO:0008104">
    <property type="term" value="P:intracellular protein localization"/>
    <property type="evidence" value="ECO:0007669"/>
    <property type="project" value="UniProtKB-ARBA"/>
</dbReference>
<keyword evidence="9 15" id="KW-0175">Coiled coil</keyword>
<dbReference type="FunFam" id="2.60.40.10:FF:000147">
    <property type="entry name" value="Myosin light chain kinase"/>
    <property type="match status" value="1"/>
</dbReference>
<keyword evidence="8" id="KW-0067">ATP-binding</keyword>
<feature type="domain" description="Ig-like" evidence="20">
    <location>
        <begin position="2638"/>
        <end position="2728"/>
    </location>
</feature>
<evidence type="ECO:0000256" key="12">
    <source>
        <dbReference type="ARBA" id="ARBA00023242"/>
    </source>
</evidence>
<feature type="domain" description="Ig-like" evidence="20">
    <location>
        <begin position="1471"/>
        <end position="1532"/>
    </location>
</feature>
<evidence type="ECO:0000256" key="3">
    <source>
        <dbReference type="ARBA" id="ARBA00006692"/>
    </source>
</evidence>
<dbReference type="FunFam" id="2.60.40.10:FF:000940">
    <property type="entry name" value="Muscle M-line assembly protein unc-89"/>
    <property type="match status" value="1"/>
</dbReference>
<evidence type="ECO:0000256" key="14">
    <source>
        <dbReference type="ARBA" id="ARBA00037833"/>
    </source>
</evidence>
<evidence type="ECO:0000313" key="22">
    <source>
        <dbReference type="Proteomes" id="UP000192223"/>
    </source>
</evidence>
<dbReference type="InterPro" id="IPR035899">
    <property type="entry name" value="DBL_dom_sf"/>
</dbReference>
<feature type="compositionally biased region" description="Basic and acidic residues" evidence="16">
    <location>
        <begin position="1115"/>
        <end position="1133"/>
    </location>
</feature>
<feature type="compositionally biased region" description="Basic and acidic residues" evidence="16">
    <location>
        <begin position="518"/>
        <end position="534"/>
    </location>
</feature>
<evidence type="ECO:0000256" key="10">
    <source>
        <dbReference type="ARBA" id="ARBA00023157"/>
    </source>
</evidence>
<evidence type="ECO:0000259" key="21">
    <source>
        <dbReference type="PROSITE" id="PS50853"/>
    </source>
</evidence>
<dbReference type="FunFam" id="2.60.40.10:FF:000145">
    <property type="entry name" value="Myosin light chain kinase, smooth muscle"/>
    <property type="match status" value="2"/>
</dbReference>
<dbReference type="OrthoDB" id="2570713at2759"/>
<evidence type="ECO:0000256" key="6">
    <source>
        <dbReference type="ARBA" id="ARBA00022737"/>
    </source>
</evidence>
<dbReference type="Gene3D" id="2.30.29.30">
    <property type="entry name" value="Pleckstrin-homology domain (PH domain)/Phosphotyrosine-binding domain (PTB)"/>
    <property type="match status" value="1"/>
</dbReference>
<feature type="domain" description="PH" evidence="17">
    <location>
        <begin position="332"/>
        <end position="436"/>
    </location>
</feature>
<dbReference type="PROSITE" id="PS50835">
    <property type="entry name" value="IG_LIKE"/>
    <property type="match status" value="12"/>
</dbReference>
<feature type="domain" description="Fibronectin type-III" evidence="21">
    <location>
        <begin position="2952"/>
        <end position="3052"/>
    </location>
</feature>
<dbReference type="Gene3D" id="1.20.900.10">
    <property type="entry name" value="Dbl homology (DH) domain"/>
    <property type="match status" value="1"/>
</dbReference>
<evidence type="ECO:0000256" key="2">
    <source>
        <dbReference type="ARBA" id="ARBA00004355"/>
    </source>
</evidence>
<feature type="domain" description="Ig-like" evidence="20">
    <location>
        <begin position="2734"/>
        <end position="2822"/>
    </location>
</feature>
<feature type="region of interest" description="Disordered" evidence="16">
    <location>
        <begin position="3618"/>
        <end position="3644"/>
    </location>
</feature>
<evidence type="ECO:0000259" key="19">
    <source>
        <dbReference type="PROSITE" id="PS50011"/>
    </source>
</evidence>
<dbReference type="SUPFAM" id="SSF56112">
    <property type="entry name" value="Protein kinase-like (PK-like)"/>
    <property type="match status" value="2"/>
</dbReference>
<feature type="domain" description="Ig-like" evidence="20">
    <location>
        <begin position="1827"/>
        <end position="1917"/>
    </location>
</feature>
<dbReference type="PANTHER" id="PTHR47633:SF3">
    <property type="entry name" value="STRIATED MUSCLE PREFERENTIALLY EXPRESSED PROTEIN KINASE"/>
    <property type="match status" value="1"/>
</dbReference>
<evidence type="ECO:0000259" key="17">
    <source>
        <dbReference type="PROSITE" id="PS50003"/>
    </source>
</evidence>
<feature type="compositionally biased region" description="Basic and acidic residues" evidence="16">
    <location>
        <begin position="1146"/>
        <end position="1161"/>
    </location>
</feature>
<feature type="region of interest" description="Disordered" evidence="16">
    <location>
        <begin position="585"/>
        <end position="604"/>
    </location>
</feature>
<keyword evidence="10" id="KW-1015">Disulfide bond</keyword>
<dbReference type="Gene3D" id="2.60.40.10">
    <property type="entry name" value="Immunoglobulins"/>
    <property type="match status" value="19"/>
</dbReference>
<evidence type="ECO:0000259" key="18">
    <source>
        <dbReference type="PROSITE" id="PS50010"/>
    </source>
</evidence>
<dbReference type="FunFam" id="2.60.40.10:FF:000344">
    <property type="entry name" value="Muscle M-line assembly protein unc-89"/>
    <property type="match status" value="1"/>
</dbReference>
<dbReference type="CDD" id="cd00063">
    <property type="entry name" value="FN3"/>
    <property type="match status" value="2"/>
</dbReference>
<dbReference type="FunFam" id="2.60.40.10:FF:000873">
    <property type="entry name" value="Muscle M-line assembly protein unc-89"/>
    <property type="match status" value="1"/>
</dbReference>
<feature type="region of interest" description="Disordered" evidence="16">
    <location>
        <begin position="518"/>
        <end position="580"/>
    </location>
</feature>
<dbReference type="InParanoid" id="A0A7F5R3P9"/>
<feature type="region of interest" description="Disordered" evidence="16">
    <location>
        <begin position="804"/>
        <end position="907"/>
    </location>
</feature>
<dbReference type="SUPFAM" id="SSF49265">
    <property type="entry name" value="Fibronectin type III"/>
    <property type="match status" value="1"/>
</dbReference>
<dbReference type="Pfam" id="PF00621">
    <property type="entry name" value="RhoGEF"/>
    <property type="match status" value="1"/>
</dbReference>
<dbReference type="GO" id="GO:0005524">
    <property type="term" value="F:ATP binding"/>
    <property type="evidence" value="ECO:0007669"/>
    <property type="project" value="UniProtKB-KW"/>
</dbReference>
<dbReference type="GO" id="GO:0003779">
    <property type="term" value="F:actin binding"/>
    <property type="evidence" value="ECO:0007669"/>
    <property type="project" value="UniProtKB-ARBA"/>
</dbReference>
<dbReference type="FunFam" id="1.10.510.10:FF:000681">
    <property type="entry name" value="Muscle M-line assembly protein unc-89-like Protein"/>
    <property type="match status" value="1"/>
</dbReference>
<evidence type="ECO:0000256" key="1">
    <source>
        <dbReference type="ARBA" id="ARBA00004123"/>
    </source>
</evidence>
<dbReference type="Pfam" id="PF22697">
    <property type="entry name" value="SOS1_NGEF_PH"/>
    <property type="match status" value="1"/>
</dbReference>
<dbReference type="GO" id="GO:0045989">
    <property type="term" value="P:positive regulation of striated muscle contraction"/>
    <property type="evidence" value="ECO:0007669"/>
    <property type="project" value="UniProtKB-ARBA"/>
</dbReference>
<comment type="similarity">
    <text evidence="3">Belongs to the protein kinase superfamily. CAMK Ser/Thr protein kinase family.</text>
</comment>
<dbReference type="InterPro" id="IPR000219">
    <property type="entry name" value="DH_dom"/>
</dbReference>
<dbReference type="Gene3D" id="1.10.510.10">
    <property type="entry name" value="Transferase(Phosphotransferase) domain 1"/>
    <property type="match status" value="2"/>
</dbReference>
<evidence type="ECO:0000256" key="7">
    <source>
        <dbReference type="ARBA" id="ARBA00022741"/>
    </source>
</evidence>
<evidence type="ECO:0000313" key="23">
    <source>
        <dbReference type="RefSeq" id="XP_025829948.1"/>
    </source>
</evidence>
<keyword evidence="5" id="KW-0963">Cytoplasm</keyword>
<feature type="compositionally biased region" description="Pro residues" evidence="16">
    <location>
        <begin position="689"/>
        <end position="718"/>
    </location>
</feature>
<dbReference type="GO" id="GO:0045214">
    <property type="term" value="P:sarcomere organization"/>
    <property type="evidence" value="ECO:0007669"/>
    <property type="project" value="UniProtKB-ARBA"/>
</dbReference>
<dbReference type="InterPro" id="IPR007110">
    <property type="entry name" value="Ig-like_dom"/>
</dbReference>
<keyword evidence="6" id="KW-0677">Repeat</keyword>
<feature type="compositionally biased region" description="Basic and acidic residues" evidence="16">
    <location>
        <begin position="2165"/>
        <end position="2174"/>
    </location>
</feature>
<evidence type="ECO:0000256" key="9">
    <source>
        <dbReference type="ARBA" id="ARBA00023054"/>
    </source>
</evidence>
<evidence type="ECO:0000256" key="13">
    <source>
        <dbReference type="ARBA" id="ARBA00023319"/>
    </source>
</evidence>
<feature type="domain" description="Ig-like" evidence="20">
    <location>
        <begin position="1922"/>
        <end position="2013"/>
    </location>
</feature>
<dbReference type="GeneID" id="108736623"/>
<dbReference type="CDD" id="cd00096">
    <property type="entry name" value="Ig"/>
    <property type="match status" value="1"/>
</dbReference>
<dbReference type="InterPro" id="IPR011009">
    <property type="entry name" value="Kinase-like_dom_sf"/>
</dbReference>
<dbReference type="SUPFAM" id="SSF48726">
    <property type="entry name" value="Immunoglobulin"/>
    <property type="match status" value="17"/>
</dbReference>
<dbReference type="FunFam" id="1.20.900.10:FF:000033">
    <property type="entry name" value="Muscle M-line assembly protein unc-89-like Protein"/>
    <property type="match status" value="1"/>
</dbReference>
<dbReference type="PROSITE" id="PS50003">
    <property type="entry name" value="PH_DOMAIN"/>
    <property type="match status" value="1"/>
</dbReference>
<dbReference type="InterPro" id="IPR003961">
    <property type="entry name" value="FN3_dom"/>
</dbReference>
<dbReference type="Gene3D" id="2.30.30.40">
    <property type="entry name" value="SH3 Domains"/>
    <property type="match status" value="1"/>
</dbReference>
<feature type="domain" description="Protein kinase" evidence="19">
    <location>
        <begin position="3845"/>
        <end position="4189"/>
    </location>
</feature>
<dbReference type="CDD" id="cd00160">
    <property type="entry name" value="RhoGEF"/>
    <property type="match status" value="1"/>
</dbReference>
<dbReference type="InterPro" id="IPR003599">
    <property type="entry name" value="Ig_sub"/>
</dbReference>
<keyword evidence="11" id="KW-0514">Muscle protein</keyword>
<evidence type="ECO:0000256" key="5">
    <source>
        <dbReference type="ARBA" id="ARBA00022490"/>
    </source>
</evidence>
<dbReference type="SMART" id="SM00408">
    <property type="entry name" value="IGc2"/>
    <property type="match status" value="15"/>
</dbReference>
<dbReference type="GO" id="GO:0004672">
    <property type="term" value="F:protein kinase activity"/>
    <property type="evidence" value="ECO:0007669"/>
    <property type="project" value="InterPro"/>
</dbReference>
<keyword evidence="4" id="KW-0728">SH3 domain</keyword>
<feature type="compositionally biased region" description="Polar residues" evidence="16">
    <location>
        <begin position="653"/>
        <end position="676"/>
    </location>
</feature>
<evidence type="ECO:0000256" key="11">
    <source>
        <dbReference type="ARBA" id="ARBA00023179"/>
    </source>
</evidence>
<gene>
    <name evidence="23" type="primary">LOC108736623</name>
</gene>
<dbReference type="Pfam" id="PF07679">
    <property type="entry name" value="I-set"/>
    <property type="match status" value="16"/>
</dbReference>
<feature type="domain" description="DH" evidence="18">
    <location>
        <begin position="142"/>
        <end position="320"/>
    </location>
</feature>
<dbReference type="InterPro" id="IPR003598">
    <property type="entry name" value="Ig_sub2"/>
</dbReference>
<protein>
    <submittedName>
        <fullName evidence="23">Obscurin</fullName>
    </submittedName>
</protein>
<dbReference type="FunFam" id="2.60.40.10:FF:000802">
    <property type="entry name" value="Muscle M-line assembly protein unc-89"/>
    <property type="match status" value="1"/>
</dbReference>
<dbReference type="InterPro" id="IPR001849">
    <property type="entry name" value="PH_domain"/>
</dbReference>
<dbReference type="GO" id="GO:0005634">
    <property type="term" value="C:nucleus"/>
    <property type="evidence" value="ECO:0007669"/>
    <property type="project" value="UniProtKB-SubCell"/>
</dbReference>
<dbReference type="InterPro" id="IPR036179">
    <property type="entry name" value="Ig-like_dom_sf"/>
</dbReference>
<dbReference type="SMART" id="SM00409">
    <property type="entry name" value="IG"/>
    <property type="match status" value="16"/>
</dbReference>
<dbReference type="SMART" id="SM00233">
    <property type="entry name" value="PH"/>
    <property type="match status" value="1"/>
</dbReference>
<dbReference type="FunFam" id="2.30.29.30:FF:000519">
    <property type="entry name" value="Muscle M-line assembly protein unc-89-like Protein"/>
    <property type="match status" value="1"/>
</dbReference>
<sequence length="4253" mass="482212">MASKKVLHPSAETAGEILIAWKKFTATNPEELTVDEGDVLELIDTADPSLAASKRRKLDPDLDVVADTGRLDASAAKHKLSVKPRRTHTSSRYSPTRSNLSVRWLVRKVKGDRKEGWVPCQFLQSADEPNPTSGLPGDAAFRRQAVVKELVETEQEFVRDLDAVVQDYLIRAESTKVPKIVKKNLEVVFGNFKEISEFHRTVLMEGVKYYANEPNLLGKAFLRLERDFDQHVNYCSNEPFAQAFLESCQEASDYFDEVSQRLGDDKTLSEHLKLPIQRINDYQLLLKELVRYSECLGEDSTNLQKALELMLNIPHRAQDDKFISSIEGYRGSIHKLGRLLLHDWYSVTFGDVVKERYLFLFKARILVTKVRRVSEDRSVFQLKDIIRLPQVEVKDHPEDSYSFELIDKVGGHSLTLKAHREDIKYVWLSEIREFATDVEEQATEELQIVQESRSSISEALSQTVDQDTSSAPPKKPRLEEATATVSVEQRQQIVEKKSDVKSFVSKTNAEENVKKEIVTEETSHKELQKTEETLTKPINSEPQAVKQQEEISKKLVTPKEEVTPEEAQKPKEIPKLTETKRSSIELSLKYQPKPEQVQVTPKKEVAEVKKVETLEAQAKTVETLNPSQLPDNPKVPEQPKQVQNPTKKPDNPKPSSNTKVTVNPNKQDSVEPSSNPKPIGNPKSATNPNPNPTPINPKPIDNPTPPANPGRNPNPNPNPTEKSREADRSPVRVVTALKAKKLEFPSEDSSVDNLTPLERRLPIEAPVPVGVKPDPFGLIDETVVTAQTGNVSVTVDLVVTEEMSRKYTSLSSKPDSYESPYSRRITSQSSYGSDDYSPSSRYSTDSALPSRYGSKYDDSGALGSSYTRKSILSEKDDAGSKYGELSATGYSRRFTPDSGGEGLLTSTSLSRKYALESGKGDDLSSSSYAKKYLTDTGEGDYTRKSLTSTDSSDLGRYTKRTLPTGDESSLTTSKYTRRSAGLGDEENTSSTISKYLKRSTTGNDDGTEITSKYSRRSVTTVSGDDNDDDVKNILSKYSRKKSSLDDDSDSVPSKYSRLTYEKRESKKTTVTADDDDEETARIEAEMRKKYAPPSVRGSIEEKSSEHGQYSISSEQENKRIREPSENKEEEISYKYRKHTTSEYEQSAEKEYSSKKESKESENYLETGSRSSARRTEAHYDNEALIGQCEKIMTENTKRSQEKELSYSKKESSTVVNGVEKVGSTDSVSTQFKLTKDASFSSKGGRPHFIRTLQGTNVEPGETAVFEVELETAPDSFQWIKDNKPLNGDQSRRYKTSKTSEGKVFSLSIERAESNDAGLYTAIARNSSGKSTCSAPLTVHELTEGERKWKAETDKPYFVVQLKDTELLEDTYLRFMVKVKGNPSPSVLFFKDDVLLKDSSDRFHIIKEHAEKGFYELVIPDVKHNDAGIYKCVASNKYGEVSSEAKVTVVDSKDIFNEWQDDNELLPPGQKPTFHWKKDGVPFEPEERFKVLLGEDEDSLALIFQHVKPEDAGLYTCVAQTSSGHISCSAELTVHGVVNQLFREPEKPKLVFEKREAIATAGESTMLEVQVKGYPKPQVKWTHDGKPVEPGGKYKFLYEDEESMSLVIKNVEASDAGTYQVSAKNELGDDSADVTLNVKAAPKIKTKMEDVTESADLTLKIPVIVQGLPKPEVHFYKDGQLLKENDRIQFAEEGEKHTLIIKKTDLKDSGSYSIVASNEVSQVSQFWNLDIYTKPKIIKKLEDQQVYQKEDIKLAVQIQSKPEPEVVWFKGDEEIKTSDRYLIEKDGDLYLLKISGAVTTDSARYKVKAKNIHGTVDDICSVDVKRAPRILTPLEDMTVTEHEKNVTLDVKVDAFPKPTVKWYLDEMEISESRSEFTRIESNDGTKLVIKEVSSDLSGRYKVKVSNELGETETSAKLTVNCAPRFIKKLKDTVVNEGSTLTLQVEVDACPEPQVKWLRNGKEVSADARIKITRDTHRYETYNLAVNLIKYEEQGEYEVIVTNALGTISCKSNVTVHKVVHSDAIEDTEEPPKKLKVEVVENEVDNAEDEKEEEKEEKPPEKRKVQFVEEEQEKPVQPEPQENEDAKKDARKASIGEAPKPQKQEAKEVTVKETEPIIEEPESPIVPKKARSAQIEEITEETSLRSHTILEEEESDDSSGRSRRRIKLETTEEKTITIEPQAPQEEEETQKPTPKKAIVSPQEEEVEIVEVKKPERKSSIQDAKSKDEPKKPKLATKEDIEIVENKDFQKEPLTPVEENVKTSKPDKAKSVTKEEAEIKENDDLKNSEMKLDHKEIGRQESQKGVKDYGEEKDEALEDLLKRAERQRSRVEEIEKKSDQAEGNIQTYITVKHLARHAQLTTFTATKLISHVLWYKDGDLIPEDDERIKRTVLPDGTVKLNIDKVLPEDSGAYKLVIKNPNGETAGLCAVAVDQKPQRPKFTKCIKDVKASVGEPLRLEAQVTAYPPPEVKWQKDGSPVRSGQNVHIEQHPDGRIALVIDSVKPEQAGKYTLLVTNKHGEAINDAKVSVEKRPTKPIFEKFLFPTSVVEGYPVRFEVKAHGFPEPKIKWTRNGVEIVPDNKHIKITEYPDGTSVLVIESCDPMRDALLYKAVASNETGETETSAELTVKPATKLDQPEERPLLLHALRDVITDEGEPLVLEAPFTGNPIPSVEWKKDGVLLEPSDRIFVSCDGRKVGLHIACAKPSDAGVYSVTITNPLGSDSSEAKAIVHKVFSPPKFTQRFTDLQQMPNRDAKFPARVSGVPTPEVTWYKDGIEIQESDKYRIKRDGDACCLYVLNCEPSDIGLYRAFAVNKEGSDTCEAALSVVNEIKSAQRSEAPYFLKRIGDTELYKGMTAKFTACAAGFPEPNVEWYRGDQKLYPSDRIKMDKDTAGLLRLTIAGVDADDLGRYYCKISNEHGSDECCATLSFDDLDSKSKHTPVDQFTEYNKYKKSGAPMPLSHPPIISQMTDRHCTLSWKPSIPSGPRVPVTYQLEMLELPNGDWFTVRSGIRSCTCTVRNLEPFRDYKFRVRVENKYGLSDPSPFAITHRERLEPELPKFQPYLPPEIDFRPETSPYFPKDFDIDRPPHDRMAQAPMFLRQEHPVQYGVKDQNTNLFWFVYGYPKPKMSYYFNDELIESGGRFDMSYTRNGQATLFINKMLDRDVGWYEAVARNEHGEARQRVRLELAENPEFLRRPDINYTQLRGKAVFEARIIGKPYPEVKWYKDWKPLASSSRIKIKFVEPDLHILTIDDVILKDEGLYSVSARNLAGTISSSAMLHVEENDMDYNYYDYRNVPNIKVKRKPFDDFYDLGDELGRGTQGITYHAVERANGRNYAAKVMHGRGEVRPFMFNEYEIMNQLKNRKLISLHDAYETDDGLTLVTELAGGGELVKDNLLRQDYYTEGDIAGYIRQLLQGLEYMHGRGYGHMGLTLGDLLISHPGGDDLKIGDFGLSRRIAMGGLYPLRFGVPEYVSPECVSGDPVGFGHDMWSVGIITYILLSGRSPFLGQDDRETLTRIREGKWSFDDEWWRNISSEGRDFISRLLVYKPGDRLDVHAALRHPWLERADRIVKDEYRISTTYLSDYYKLLREWYDNASCRRWFRRRPLEGAFTHPSRMVYPPGEYYTPPPSPAPRDRISRSPKTWEDQLPTRSPLNYEIGLIKSESHYQNGPDTYLLQLRDVDFPVRLREYMKVAANRGPGRSLVLSDENGFDWDSPVIRERRRFTDVMDEEIDDERKARINRYGVDKTHTFRRLRHEIGTRLDTYAEAEAVMESKQEGRLPFFREKPQITAMEEGKELEITCFAVGDPKPHVQWYKNDTIIADSHRVKIDTDEEGRAHFKLCPALGFDLGMYKVVARNKLGQTVAYTRIVLGQVPDAPDSPEAAQKSDTEVLLTWKQPKHDGNSPVLCYKLQVKTTEETEWSDRAANIDHEFYLTRDLQPETGYIFRLAAKNAFGWSEFGIPSKVVKTELGQPKIKLNKAMAHLQEITNSGAEVEPEVKLRPDYTFESKPVEWRLGSPEQNYEFISEIHSWAESRCILYFFLKVLDALQYLHWRNLCHLDIQPDNVVMCGVRSVQIKLVDMGSAHRVTKLGTKVPIVGHPDYISPEVLNGELAFPQTDIWSVGVLMYVLLSGMAPFKGEDDGETRQNISFVRYRFEYLFNEVSQEATRFLMLLFKRNPTKRPTAEECHENRWLSPSDHMIKKRERAVFLGNRLKVYSQQYHLEKSTSVEGRKTGLKSLIKAELVKSDSITDELLTAP</sequence>
<dbReference type="FunFam" id="2.60.40.10:FF:000031">
    <property type="entry name" value="Myosin-binding protein C, slow type"/>
    <property type="match status" value="1"/>
</dbReference>
<feature type="compositionally biased region" description="Basic and acidic residues" evidence="16">
    <location>
        <begin position="3629"/>
        <end position="3641"/>
    </location>
</feature>
<evidence type="ECO:0000256" key="15">
    <source>
        <dbReference type="SAM" id="Coils"/>
    </source>
</evidence>
<dbReference type="InterPro" id="IPR013783">
    <property type="entry name" value="Ig-like_fold"/>
</dbReference>
<dbReference type="InterPro" id="IPR000719">
    <property type="entry name" value="Prot_kinase_dom"/>
</dbReference>
<feature type="compositionally biased region" description="Polar residues" evidence="16">
    <location>
        <begin position="536"/>
        <end position="546"/>
    </location>
</feature>
<feature type="compositionally biased region" description="Basic and acidic residues" evidence="16">
    <location>
        <begin position="2082"/>
        <end position="2113"/>
    </location>
</feature>
<dbReference type="Pfam" id="PF00069">
    <property type="entry name" value="Pkinase"/>
    <property type="match status" value="2"/>
</dbReference>
<dbReference type="InterPro" id="IPR011993">
    <property type="entry name" value="PH-like_dom_sf"/>
</dbReference>
<dbReference type="FunFam" id="2.60.40.10:FF:001036">
    <property type="entry name" value="Muscle M-line assembly protein unc-89"/>
    <property type="match status" value="1"/>
</dbReference>
<dbReference type="GO" id="GO:0060298">
    <property type="term" value="P:positive regulation of sarcomere organization"/>
    <property type="evidence" value="ECO:0007669"/>
    <property type="project" value="UniProtKB-ARBA"/>
</dbReference>
<dbReference type="FunFam" id="2.60.40.10:FF:000919">
    <property type="entry name" value="Uncharacterized protein, isoform C"/>
    <property type="match status" value="1"/>
</dbReference>
<feature type="coiled-coil region" evidence="15">
    <location>
        <begin position="2311"/>
        <end position="2341"/>
    </location>
</feature>
<feature type="domain" description="Ig-like" evidence="20">
    <location>
        <begin position="1355"/>
        <end position="1447"/>
    </location>
</feature>
<dbReference type="FunFam" id="2.60.40.10:FF:000345">
    <property type="entry name" value="Muscle M-line assembly protein unc-89"/>
    <property type="match status" value="2"/>
</dbReference>
<feature type="compositionally biased region" description="Polar residues" evidence="16">
    <location>
        <begin position="457"/>
        <end position="471"/>
    </location>
</feature>
<dbReference type="FunFam" id="2.60.40.10:FF:001381">
    <property type="entry name" value="Uncharacterized protein, isoform C"/>
    <property type="match status" value="1"/>
</dbReference>
<dbReference type="PROSITE" id="PS50011">
    <property type="entry name" value="PROTEIN_KINASE_DOM"/>
    <property type="match status" value="2"/>
</dbReference>
<dbReference type="SUPFAM" id="SSF50729">
    <property type="entry name" value="PH domain-like"/>
    <property type="match status" value="1"/>
</dbReference>
<dbReference type="FunCoup" id="A0A7F5R3P9">
    <property type="interactions" value="46"/>
</dbReference>
<dbReference type="GO" id="GO:0031674">
    <property type="term" value="C:I band"/>
    <property type="evidence" value="ECO:0007669"/>
    <property type="project" value="UniProtKB-SubCell"/>
</dbReference>
<feature type="domain" description="Ig-like" evidence="20">
    <location>
        <begin position="2436"/>
        <end position="2525"/>
    </location>
</feature>
<feature type="region of interest" description="Disordered" evidence="16">
    <location>
        <begin position="2022"/>
        <end position="2309"/>
    </location>
</feature>
<accession>A0A7F5R3P9</accession>
<dbReference type="FunFam" id="2.60.40.10:FF:000107">
    <property type="entry name" value="Myosin, light chain kinase a"/>
    <property type="match status" value="3"/>
</dbReference>
<dbReference type="GO" id="GO:0019899">
    <property type="term" value="F:enzyme binding"/>
    <property type="evidence" value="ECO:0007669"/>
    <property type="project" value="UniProtKB-ARBA"/>
</dbReference>
<evidence type="ECO:0000256" key="16">
    <source>
        <dbReference type="SAM" id="MobiDB-lite"/>
    </source>
</evidence>
<feature type="region of interest" description="Disordered" evidence="16">
    <location>
        <begin position="937"/>
        <end position="1181"/>
    </location>
</feature>
<proteinExistence type="inferred from homology"/>
<reference evidence="23" key="1">
    <citation type="submission" date="2025-08" db="UniProtKB">
        <authorList>
            <consortium name="RefSeq"/>
        </authorList>
    </citation>
    <scope>IDENTIFICATION</scope>
    <source>
        <tissue evidence="23">Entire body</tissue>
    </source>
</reference>
<dbReference type="KEGG" id="apln:108736623"/>
<keyword evidence="22" id="KW-1185">Reference proteome</keyword>
<evidence type="ECO:0000259" key="20">
    <source>
        <dbReference type="PROSITE" id="PS50835"/>
    </source>
</evidence>
<dbReference type="RefSeq" id="XP_025829948.1">
    <property type="nucleotide sequence ID" value="XM_025974163.1"/>
</dbReference>
<feature type="domain" description="Ig-like" evidence="20">
    <location>
        <begin position="1547"/>
        <end position="1636"/>
    </location>
</feature>
<feature type="domain" description="Ig-like" evidence="20">
    <location>
        <begin position="2533"/>
        <end position="2624"/>
    </location>
</feature>
<dbReference type="PROSITE" id="PS50853">
    <property type="entry name" value="FN3"/>
    <property type="match status" value="2"/>
</dbReference>
<dbReference type="GO" id="GO:0005085">
    <property type="term" value="F:guanyl-nucleotide exchange factor activity"/>
    <property type="evidence" value="ECO:0007669"/>
    <property type="project" value="InterPro"/>
</dbReference>
<feature type="compositionally biased region" description="Polar residues" evidence="16">
    <location>
        <begin position="988"/>
        <end position="1023"/>
    </location>
</feature>
<keyword evidence="12" id="KW-0539">Nucleus</keyword>
<dbReference type="FunFam" id="2.60.40.10:FF:000425">
    <property type="entry name" value="Myosin light chain kinase"/>
    <property type="match status" value="1"/>
</dbReference>
<feature type="region of interest" description="Disordered" evidence="16">
    <location>
        <begin position="615"/>
        <end position="732"/>
    </location>
</feature>
<feature type="compositionally biased region" description="Basic and acidic residues" evidence="16">
    <location>
        <begin position="547"/>
        <end position="580"/>
    </location>
</feature>
<dbReference type="SUPFAM" id="SSF48065">
    <property type="entry name" value="DBL homology domain (DH-domain)"/>
    <property type="match status" value="1"/>
</dbReference>
<dbReference type="InterPro" id="IPR013098">
    <property type="entry name" value="Ig_I-set"/>
</dbReference>
<keyword evidence="7" id="KW-0547">Nucleotide-binding</keyword>
<feature type="domain" description="Ig-like" evidence="20">
    <location>
        <begin position="3777"/>
        <end position="3861"/>
    </location>
</feature>
<dbReference type="SMART" id="SM00325">
    <property type="entry name" value="RhoGEF"/>
    <property type="match status" value="1"/>
</dbReference>
<feature type="compositionally biased region" description="Low complexity" evidence="16">
    <location>
        <begin position="827"/>
        <end position="846"/>
    </location>
</feature>
<evidence type="ECO:0000256" key="4">
    <source>
        <dbReference type="ARBA" id="ARBA00022443"/>
    </source>
</evidence>
<feature type="compositionally biased region" description="Basic and acidic residues" evidence="16">
    <location>
        <begin position="2054"/>
        <end position="2065"/>
    </location>
</feature>
<dbReference type="InterPro" id="IPR055251">
    <property type="entry name" value="SOS1_NGEF_PH"/>
</dbReference>
<dbReference type="PANTHER" id="PTHR47633">
    <property type="entry name" value="IMMUNOGLOBULIN"/>
    <property type="match status" value="1"/>
</dbReference>
<keyword evidence="13" id="KW-0393">Immunoglobulin domain</keyword>
<dbReference type="Pfam" id="PF00041">
    <property type="entry name" value="fn3"/>
    <property type="match status" value="2"/>
</dbReference>
<feature type="region of interest" description="Disordered" evidence="16">
    <location>
        <begin position="457"/>
        <end position="486"/>
    </location>
</feature>
<dbReference type="InterPro" id="IPR036028">
    <property type="entry name" value="SH3-like_dom_sf"/>
</dbReference>
<feature type="domain" description="Fibronectin type-III" evidence="21">
    <location>
        <begin position="3873"/>
        <end position="3967"/>
    </location>
</feature>
<dbReference type="SUPFAM" id="SSF50044">
    <property type="entry name" value="SH3-domain"/>
    <property type="match status" value="1"/>
</dbReference>
<dbReference type="GO" id="GO:0031430">
    <property type="term" value="C:M band"/>
    <property type="evidence" value="ECO:0007669"/>
    <property type="project" value="UniProtKB-SubCell"/>
</dbReference>
<dbReference type="CDD" id="cd13325">
    <property type="entry name" value="PH_unc89"/>
    <property type="match status" value="1"/>
</dbReference>